<evidence type="ECO:0000313" key="20">
    <source>
        <dbReference type="EMBL" id="CAH3020768.1"/>
    </source>
</evidence>
<dbReference type="Gene3D" id="3.40.640.10">
    <property type="entry name" value="Type I PLP-dependent aspartate aminotransferase-like (Major domain)"/>
    <property type="match status" value="1"/>
</dbReference>
<dbReference type="Pfam" id="PF05889">
    <property type="entry name" value="SepSecS"/>
    <property type="match status" value="1"/>
</dbReference>
<keyword evidence="11 18" id="KW-0648">Protein biosynthesis</keyword>
<comment type="subcellular location">
    <subcellularLocation>
        <location evidence="18">Cytoplasm</location>
    </subcellularLocation>
</comment>
<feature type="region of interest" description="Disordered" evidence="19">
    <location>
        <begin position="475"/>
        <end position="509"/>
    </location>
</feature>
<dbReference type="SUPFAM" id="SSF53383">
    <property type="entry name" value="PLP-dependent transferases"/>
    <property type="match status" value="1"/>
</dbReference>
<gene>
    <name evidence="20" type="ORF">PEVE_00008513</name>
</gene>
<sequence length="509" mass="55222">MFAGSFEACGKIIPVSYVQQAQNARKSRENQIRTFLEHRKWPPEGWDDISIELLLQELSVMDSNNFPGNVGAGEREGRVISSLVSRRHFRLSHGIGRSGDIAAVQPKAAGSSLLMKLTNCMALDAIKMAGVKSAKACLVLPVATGMSLVMTLLTLKQQRPGAKCVIWPRIDQKSCFKCILTAGFEPVIIENVLEGDELRTDLAAVEKKIKDLGSENIVCIMTTTSCFAPRTPDRLEEVAKLCKEQDVPHIVNNAYGVQSSKCMHLIQQAARIGRVDAFVQSTDKNFMVPVGGAIVAGFDEKFIDAVSKTYPGRASATPSIDLFITLLSLGSAGYQQLLQQRKEVYSYLSDGLSKVALTHGERLLSTKGNPISLAISLEKVTKGLELNAAGVTQLGSMLFTRCVSGARVVSPDSTKEINGYVFTGWGAHAQHYRCAYLTAAAAIGMTKADVDTFLKRLDKCLSKFSAKEVTVLGSIESGDQDEQKPRDGNENGLQKIADNEAADNSTVNR</sequence>
<keyword evidence="21" id="KW-1185">Reference proteome</keyword>
<evidence type="ECO:0000256" key="16">
    <source>
        <dbReference type="ARBA" id="ARBA00032693"/>
    </source>
</evidence>
<dbReference type="PANTHER" id="PTHR12944:SF2">
    <property type="entry name" value="O-PHOSPHOSERYL-TRNA(SEC) SELENIUM TRANSFERASE"/>
    <property type="match status" value="1"/>
</dbReference>
<evidence type="ECO:0000256" key="10">
    <source>
        <dbReference type="ARBA" id="ARBA00022898"/>
    </source>
</evidence>
<comment type="caution">
    <text evidence="20">The sequence shown here is derived from an EMBL/GenBank/DDBJ whole genome shotgun (WGS) entry which is preliminary data.</text>
</comment>
<keyword evidence="12 18" id="KW-0711">Selenium</keyword>
<evidence type="ECO:0000256" key="13">
    <source>
        <dbReference type="ARBA" id="ARBA00026053"/>
    </source>
</evidence>
<protein>
    <recommendedName>
        <fullName evidence="6 18">O-phosphoseryl-tRNA(Sec) selenium transferase</fullName>
        <ecNumber evidence="5 18">2.9.1.2</ecNumber>
    </recommendedName>
    <alternativeName>
        <fullName evidence="14 18">Selenocysteine synthase</fullName>
    </alternativeName>
    <alternativeName>
        <fullName evidence="15 18">Selenocysteinyl-tRNA(Sec) synthase</fullName>
    </alternativeName>
    <alternativeName>
        <fullName evidence="16 18">Sep-tRNA:Sec-tRNA synthase</fullName>
    </alternativeName>
</protein>
<proteinExistence type="inferred from homology"/>
<comment type="similarity">
    <text evidence="4 18">Belongs to the SepSecS family.</text>
</comment>
<keyword evidence="7 18" id="KW-0820">tRNA-binding</keyword>
<evidence type="ECO:0000256" key="9">
    <source>
        <dbReference type="ARBA" id="ARBA00022884"/>
    </source>
</evidence>
<dbReference type="EC" id="2.9.1.2" evidence="5 18"/>
<name>A0ABN8LYQ9_9CNID</name>
<evidence type="ECO:0000313" key="21">
    <source>
        <dbReference type="Proteomes" id="UP001159427"/>
    </source>
</evidence>
<evidence type="ECO:0000256" key="1">
    <source>
        <dbReference type="ARBA" id="ARBA00001933"/>
    </source>
</evidence>
<evidence type="ECO:0000256" key="2">
    <source>
        <dbReference type="ARBA" id="ARBA00002552"/>
    </source>
</evidence>
<evidence type="ECO:0000256" key="7">
    <source>
        <dbReference type="ARBA" id="ARBA00022555"/>
    </source>
</evidence>
<evidence type="ECO:0000256" key="8">
    <source>
        <dbReference type="ARBA" id="ARBA00022679"/>
    </source>
</evidence>
<dbReference type="InterPro" id="IPR015424">
    <property type="entry name" value="PyrdxlP-dep_Trfase"/>
</dbReference>
<dbReference type="InterPro" id="IPR008829">
    <property type="entry name" value="SepSecS/SepCysS"/>
</dbReference>
<keyword evidence="10 18" id="KW-0663">Pyridoxal phosphate</keyword>
<evidence type="ECO:0000256" key="4">
    <source>
        <dbReference type="ARBA" id="ARBA00007037"/>
    </source>
</evidence>
<evidence type="ECO:0000256" key="11">
    <source>
        <dbReference type="ARBA" id="ARBA00022917"/>
    </source>
</evidence>
<keyword evidence="18" id="KW-0963">Cytoplasm</keyword>
<comment type="function">
    <text evidence="2 18">Converts O-phosphoseryl-tRNA(Sec) to selenocysteinyl-tRNA(Sec) required for selenoprotein biosynthesis.</text>
</comment>
<reference evidence="20 21" key="1">
    <citation type="submission" date="2022-05" db="EMBL/GenBank/DDBJ databases">
        <authorList>
            <consortium name="Genoscope - CEA"/>
            <person name="William W."/>
        </authorList>
    </citation>
    <scope>NUCLEOTIDE SEQUENCE [LARGE SCALE GENOMIC DNA]</scope>
</reference>
<keyword evidence="9 18" id="KW-0694">RNA-binding</keyword>
<comment type="cofactor">
    <cofactor evidence="1 18">
        <name>pyridoxal 5'-phosphate</name>
        <dbReference type="ChEBI" id="CHEBI:597326"/>
    </cofactor>
</comment>
<evidence type="ECO:0000256" key="19">
    <source>
        <dbReference type="SAM" id="MobiDB-lite"/>
    </source>
</evidence>
<comment type="subunit">
    <text evidence="13">Homotetramer formed by a catalytic dimer and a non-catalytic dimer serving as a binding platform that orients tRNASec for catalysis. Each tetramer binds the CCA ends of two tRNAs which point to the active sites of the catalytic dimer.</text>
</comment>
<dbReference type="NCBIfam" id="TIGR03531">
    <property type="entry name" value="selenium_SpcS"/>
    <property type="match status" value="1"/>
</dbReference>
<evidence type="ECO:0000256" key="6">
    <source>
        <dbReference type="ARBA" id="ARBA00021963"/>
    </source>
</evidence>
<evidence type="ECO:0000256" key="15">
    <source>
        <dbReference type="ARBA" id="ARBA00032048"/>
    </source>
</evidence>
<dbReference type="EMBL" id="CALNXI010000158">
    <property type="protein sequence ID" value="CAH3020768.1"/>
    <property type="molecule type" value="Genomic_DNA"/>
</dbReference>
<organism evidence="20 21">
    <name type="scientific">Porites evermanni</name>
    <dbReference type="NCBI Taxonomy" id="104178"/>
    <lineage>
        <taxon>Eukaryota</taxon>
        <taxon>Metazoa</taxon>
        <taxon>Cnidaria</taxon>
        <taxon>Anthozoa</taxon>
        <taxon>Hexacorallia</taxon>
        <taxon>Scleractinia</taxon>
        <taxon>Fungiina</taxon>
        <taxon>Poritidae</taxon>
        <taxon>Porites</taxon>
    </lineage>
</organism>
<dbReference type="PIRSF" id="PIRSF017689">
    <property type="entry name" value="SepSecS"/>
    <property type="match status" value="1"/>
</dbReference>
<evidence type="ECO:0000256" key="14">
    <source>
        <dbReference type="ARBA" id="ARBA00030669"/>
    </source>
</evidence>
<evidence type="ECO:0000256" key="18">
    <source>
        <dbReference type="PIRNR" id="PIRNR017689"/>
    </source>
</evidence>
<evidence type="ECO:0000256" key="5">
    <source>
        <dbReference type="ARBA" id="ARBA00012464"/>
    </source>
</evidence>
<dbReference type="InterPro" id="IPR019872">
    <property type="entry name" value="Sec-tRNA_Se_transferase"/>
</dbReference>
<dbReference type="InterPro" id="IPR015421">
    <property type="entry name" value="PyrdxlP-dep_Trfase_major"/>
</dbReference>
<accession>A0ABN8LYQ9</accession>
<evidence type="ECO:0000256" key="12">
    <source>
        <dbReference type="ARBA" id="ARBA00023266"/>
    </source>
</evidence>
<evidence type="ECO:0000256" key="3">
    <source>
        <dbReference type="ARBA" id="ARBA00004822"/>
    </source>
</evidence>
<dbReference type="Proteomes" id="UP001159427">
    <property type="component" value="Unassembled WGS sequence"/>
</dbReference>
<comment type="pathway">
    <text evidence="3 18">Aminoacyl-tRNA biosynthesis; selenocysteinyl-tRNA(Sec) biosynthesis; selenocysteinyl-tRNA(Sec) from L-seryl-tRNA(Sec) (archaeal/eukaryal route): step 2/2.</text>
</comment>
<evidence type="ECO:0000256" key="17">
    <source>
        <dbReference type="ARBA" id="ARBA00048808"/>
    </source>
</evidence>
<dbReference type="PANTHER" id="PTHR12944">
    <property type="entry name" value="SOLUBLE LIVER ANTIGEN/LIVER PANCREAS ANTIGEN"/>
    <property type="match status" value="1"/>
</dbReference>
<comment type="catalytic activity">
    <reaction evidence="17 18">
        <text>O-phospho-L-seryl-tRNA(Sec) + selenophosphate + H2O = L-selenocysteinyl-tRNA(Sec) + 2 phosphate</text>
        <dbReference type="Rhea" id="RHEA:25041"/>
        <dbReference type="Rhea" id="RHEA-COMP:9743"/>
        <dbReference type="Rhea" id="RHEA-COMP:9947"/>
        <dbReference type="ChEBI" id="CHEBI:15377"/>
        <dbReference type="ChEBI" id="CHEBI:16144"/>
        <dbReference type="ChEBI" id="CHEBI:43474"/>
        <dbReference type="ChEBI" id="CHEBI:78551"/>
        <dbReference type="ChEBI" id="CHEBI:78573"/>
        <dbReference type="EC" id="2.9.1.2"/>
    </reaction>
</comment>
<keyword evidence="8 18" id="KW-0808">Transferase</keyword>